<proteinExistence type="predicted"/>
<feature type="compositionally biased region" description="Low complexity" evidence="1">
    <location>
        <begin position="330"/>
        <end position="341"/>
    </location>
</feature>
<feature type="region of interest" description="Disordered" evidence="1">
    <location>
        <begin position="822"/>
        <end position="855"/>
    </location>
</feature>
<feature type="region of interest" description="Disordered" evidence="1">
    <location>
        <begin position="1"/>
        <end position="117"/>
    </location>
</feature>
<feature type="compositionally biased region" description="Polar residues" evidence="1">
    <location>
        <begin position="276"/>
        <end position="299"/>
    </location>
</feature>
<feature type="region of interest" description="Disordered" evidence="1">
    <location>
        <begin position="494"/>
        <end position="521"/>
    </location>
</feature>
<feature type="region of interest" description="Disordered" evidence="1">
    <location>
        <begin position="158"/>
        <end position="388"/>
    </location>
</feature>
<dbReference type="AlphaFoldDB" id="A0A8H7F2Y7"/>
<evidence type="ECO:0000313" key="3">
    <source>
        <dbReference type="Proteomes" id="UP000629468"/>
    </source>
</evidence>
<feature type="compositionally biased region" description="Basic and acidic residues" evidence="1">
    <location>
        <begin position="306"/>
        <end position="322"/>
    </location>
</feature>
<feature type="compositionally biased region" description="Acidic residues" evidence="1">
    <location>
        <begin position="720"/>
        <end position="736"/>
    </location>
</feature>
<feature type="compositionally biased region" description="Polar residues" evidence="1">
    <location>
        <begin position="97"/>
        <end position="115"/>
    </location>
</feature>
<reference evidence="2 3" key="1">
    <citation type="journal article" name="Sci. Rep.">
        <title>Telomere-to-telomere assembled and centromere annotated genomes of the two main subspecies of the button mushroom Agaricus bisporus reveal especially polymorphic chromosome ends.</title>
        <authorList>
            <person name="Sonnenberg A.S.M."/>
            <person name="Sedaghat-Telgerd N."/>
            <person name="Lavrijssen B."/>
            <person name="Ohm R.A."/>
            <person name="Hendrickx P.M."/>
            <person name="Scholtmeijer K."/>
            <person name="Baars J.J.P."/>
            <person name="van Peer A."/>
        </authorList>
    </citation>
    <scope>NUCLEOTIDE SEQUENCE [LARGE SCALE GENOMIC DNA]</scope>
    <source>
        <strain evidence="2 3">H119_p4</strain>
    </source>
</reference>
<feature type="region of interest" description="Disordered" evidence="1">
    <location>
        <begin position="641"/>
        <end position="736"/>
    </location>
</feature>
<dbReference type="Proteomes" id="UP000629468">
    <property type="component" value="Unassembled WGS sequence"/>
</dbReference>
<feature type="compositionally biased region" description="Polar residues" evidence="1">
    <location>
        <begin position="72"/>
        <end position="88"/>
    </location>
</feature>
<protein>
    <submittedName>
        <fullName evidence="2">Uncharacterized protein</fullName>
    </submittedName>
</protein>
<gene>
    <name evidence="2" type="ORF">Agabi119p4_4244</name>
</gene>
<evidence type="ECO:0000313" key="2">
    <source>
        <dbReference type="EMBL" id="KAF7775851.1"/>
    </source>
</evidence>
<feature type="compositionally biased region" description="Polar residues" evidence="1">
    <location>
        <begin position="680"/>
        <end position="697"/>
    </location>
</feature>
<organism evidence="2 3">
    <name type="scientific">Agaricus bisporus var. burnettii</name>
    <dbReference type="NCBI Taxonomy" id="192524"/>
    <lineage>
        <taxon>Eukaryota</taxon>
        <taxon>Fungi</taxon>
        <taxon>Dikarya</taxon>
        <taxon>Basidiomycota</taxon>
        <taxon>Agaricomycotina</taxon>
        <taxon>Agaricomycetes</taxon>
        <taxon>Agaricomycetidae</taxon>
        <taxon>Agaricales</taxon>
        <taxon>Agaricineae</taxon>
        <taxon>Agaricaceae</taxon>
        <taxon>Agaricus</taxon>
    </lineage>
</organism>
<feature type="compositionally biased region" description="Basic and acidic residues" evidence="1">
    <location>
        <begin position="348"/>
        <end position="367"/>
    </location>
</feature>
<feature type="compositionally biased region" description="Polar residues" evidence="1">
    <location>
        <begin position="211"/>
        <end position="226"/>
    </location>
</feature>
<sequence length="921" mass="102286">MASHGPQRTRSLRVAPGHLSNQGTVGQTIHPRESSPSPALRERSRPLAAAPAVPHMYASQALAQQIPPHASPTGSSHSRTSPPTNNPLSRHLPTPPQASTSPNEVGVNPSLSQILPNHANHGAQYSRAQVAKLTRYQNSDHDFHITPELLDAIERADQEQAQTQTGSPAFANYPRNDSATPPDLGQDRIRTAERTSPSLDPRRRDALPTRESPTVRQPHSPSSFAQSQVSLSERLTSSSSARSSPLDGGSSGETYTAYMTRDSPPVQTRRRPVTVASVNNEPRGQYGLPNQTPPLQSRPTVVRSLPVHEEDDPRVGKDDPYHGVEQLGISSHRTSSPISSSDVLPEGNKQHFEKPHSVLARQDRYTNEEDDDGATTPRSPSVGLPDKHVRTASLNARIAARISGRTGPMEQLGLRGIEETIHQSTPNVTQASQNSYRGGQHPIQRKLSVDPNHQYQQAQYYADESSPYSGLYHGGQYPPDEYYAYGDPSSYYFPEAHYTERPRPDAPIPPTPHSQTTAPSPASFAHMYQRNARNYVAPSPIPHAGSPYPAPFEHVRRNVNVSRNTHPQVYDPHDPNFDLNVVREQMAGQWQKFAQNTHMAMSDSTFSPSTTPFQGNFAPWAHLHARRTLGRAIDLRSMQSSPALERVERHDRPPSAVFRSKKKQLASRLSTEIKAVPPRVQSTQPRDTSPEPSTSGEETAGEDRYETHTPNGNGWVHDDGDSEWVDEDEESDEDDLLELEYHPSYVKNISKRRKRWENGWERLVEAFEALDRQTDATMVLLAAPSHSTKLHTVRSRCIRRQAGQPNAPDMTPLKVGFKRMATHRRKTRSHPQASLAEKILESSPAPGESSDGSEVGWKRAFETAVNSLSAFESIFAEREARISEEMRKASEDRERMDLVLRQIFGSNYSLSDMATPEAPLL</sequence>
<dbReference type="EMBL" id="JABXXO010000006">
    <property type="protein sequence ID" value="KAF7775851.1"/>
    <property type="molecule type" value="Genomic_DNA"/>
</dbReference>
<feature type="compositionally biased region" description="Low complexity" evidence="1">
    <location>
        <begin position="227"/>
        <end position="248"/>
    </location>
</feature>
<comment type="caution">
    <text evidence="2">The sequence shown here is derived from an EMBL/GenBank/DDBJ whole genome shotgun (WGS) entry which is preliminary data.</text>
</comment>
<name>A0A8H7F2Y7_AGABI</name>
<evidence type="ECO:0000256" key="1">
    <source>
        <dbReference type="SAM" id="MobiDB-lite"/>
    </source>
</evidence>
<accession>A0A8H7F2Y7</accession>